<keyword evidence="1" id="KW-0812">Transmembrane</keyword>
<accession>A0A377JT57</accession>
<organism evidence="2 4">
    <name type="scientific">Helicobacter cinaedi</name>
    <dbReference type="NCBI Taxonomy" id="213"/>
    <lineage>
        <taxon>Bacteria</taxon>
        <taxon>Pseudomonadati</taxon>
        <taxon>Campylobacterota</taxon>
        <taxon>Epsilonproteobacteria</taxon>
        <taxon>Campylobacterales</taxon>
        <taxon>Helicobacteraceae</taxon>
        <taxon>Helicobacter</taxon>
    </lineage>
</organism>
<proteinExistence type="predicted"/>
<dbReference type="EMBL" id="UGHX01000001">
    <property type="protein sequence ID" value="STP11057.1"/>
    <property type="molecule type" value="Genomic_DNA"/>
</dbReference>
<sequence>MLELYTGLVVGLCVSFLVLINEKISKKIKGGVLGLFGSVVIFLLVYDYLYHPFLKQKPPLTLPITPKEELIPPDSPKYNKLNDILG</sequence>
<evidence type="ECO:0000313" key="2">
    <source>
        <dbReference type="EMBL" id="STP11057.1"/>
    </source>
</evidence>
<feature type="transmembrane region" description="Helical" evidence="1">
    <location>
        <begin position="6"/>
        <end position="24"/>
    </location>
</feature>
<evidence type="ECO:0000313" key="3">
    <source>
        <dbReference type="EMBL" id="STP14257.1"/>
    </source>
</evidence>
<keyword evidence="1" id="KW-0472">Membrane</keyword>
<keyword evidence="1" id="KW-1133">Transmembrane helix</keyword>
<dbReference type="AlphaFoldDB" id="A0A377JT57"/>
<evidence type="ECO:0000313" key="4">
    <source>
        <dbReference type="Proteomes" id="UP000255103"/>
    </source>
</evidence>
<dbReference type="RefSeq" id="WP_115721758.1">
    <property type="nucleotide sequence ID" value="NZ_UGHX01000001.1"/>
</dbReference>
<name>A0A377JT57_9HELI</name>
<dbReference type="Proteomes" id="UP000255103">
    <property type="component" value="Unassembled WGS sequence"/>
</dbReference>
<evidence type="ECO:0000256" key="1">
    <source>
        <dbReference type="SAM" id="Phobius"/>
    </source>
</evidence>
<feature type="transmembrane region" description="Helical" evidence="1">
    <location>
        <begin position="31"/>
        <end position="50"/>
    </location>
</feature>
<gene>
    <name evidence="2" type="ORF">NCTC12219_00940</name>
    <name evidence="3" type="ORF">NCTC12219_01804</name>
</gene>
<protein>
    <submittedName>
        <fullName evidence="2">Uncharacterized protein</fullName>
    </submittedName>
</protein>
<dbReference type="EMBL" id="UGHX01000002">
    <property type="protein sequence ID" value="STP14257.1"/>
    <property type="molecule type" value="Genomic_DNA"/>
</dbReference>
<reference evidence="2 4" key="1">
    <citation type="submission" date="2018-06" db="EMBL/GenBank/DDBJ databases">
        <authorList>
            <consortium name="Pathogen Informatics"/>
            <person name="Doyle S."/>
        </authorList>
    </citation>
    <scope>NUCLEOTIDE SEQUENCE [LARGE SCALE GENOMIC DNA]</scope>
    <source>
        <strain evidence="2 4">NCTC12219</strain>
    </source>
</reference>